<evidence type="ECO:0000313" key="2">
    <source>
        <dbReference type="Proteomes" id="UP001554567"/>
    </source>
</evidence>
<organism evidence="1 2">
    <name type="scientific">Erwinia papayae</name>
    <dbReference type="NCBI Taxonomy" id="206499"/>
    <lineage>
        <taxon>Bacteria</taxon>
        <taxon>Pseudomonadati</taxon>
        <taxon>Pseudomonadota</taxon>
        <taxon>Gammaproteobacteria</taxon>
        <taxon>Enterobacterales</taxon>
        <taxon>Erwiniaceae</taxon>
        <taxon>Erwinia</taxon>
    </lineage>
</organism>
<dbReference type="EMBL" id="JBFKZN010000018">
    <property type="protein sequence ID" value="MEW5291791.1"/>
    <property type="molecule type" value="Genomic_DNA"/>
</dbReference>
<gene>
    <name evidence="1" type="ORF">ABW286_21890</name>
</gene>
<protein>
    <recommendedName>
        <fullName evidence="3">KTSC domain-containing protein</fullName>
    </recommendedName>
</protein>
<sequence>MLKLESAQEKIVSVDPYGDSVLTMEDAIRLSMRQLPKKFLIRAYQGSCPAFEYWVDRLNNGERFPRGKYFKSCEFFRKFRTVNGGHN</sequence>
<dbReference type="Proteomes" id="UP001554567">
    <property type="component" value="Unassembled WGS sequence"/>
</dbReference>
<evidence type="ECO:0000313" key="1">
    <source>
        <dbReference type="EMBL" id="MEW5291791.1"/>
    </source>
</evidence>
<proteinExistence type="predicted"/>
<keyword evidence="2" id="KW-1185">Reference proteome</keyword>
<name>A0ABV3N7P4_9GAMM</name>
<comment type="caution">
    <text evidence="1">The sequence shown here is derived from an EMBL/GenBank/DDBJ whole genome shotgun (WGS) entry which is preliminary data.</text>
</comment>
<evidence type="ECO:0008006" key="3">
    <source>
        <dbReference type="Google" id="ProtNLM"/>
    </source>
</evidence>
<dbReference type="RefSeq" id="WP_367168699.1">
    <property type="nucleotide sequence ID" value="NZ_JBFKZN010000018.1"/>
</dbReference>
<reference evidence="1 2" key="1">
    <citation type="submission" date="2024-07" db="EMBL/GenBank/DDBJ databases">
        <authorList>
            <person name="Dulla G.F.J."/>
            <person name="Delorm J.G."/>
        </authorList>
    </citation>
    <scope>NUCLEOTIDE SEQUENCE [LARGE SCALE GENOMIC DNA]</scope>
    <source>
        <strain evidence="1 2">JGD 233</strain>
    </source>
</reference>
<accession>A0ABV3N7P4</accession>